<reference evidence="2" key="1">
    <citation type="submission" date="2019-05" db="EMBL/GenBank/DDBJ databases">
        <title>Annotation for the trematode Paragonimus heterotremus.</title>
        <authorList>
            <person name="Choi Y.-J."/>
        </authorList>
    </citation>
    <scope>NUCLEOTIDE SEQUENCE</scope>
    <source>
        <strain evidence="2">LC</strain>
    </source>
</reference>
<sequence length="355" mass="41179">MQQHEIRTSETMSINPIRRLFESRGHDVTFRTWCSAHCQQEAWQACRRSTEHLRQTYNFDFDLMTDQIQRPPMKENQPTRHCAQAPTTLTWQLSTCTSEPTSPVTDDGLPKWRWETLNLDRAYVPKFYHPRHYHSDSHLAEPSLHNYKVPPTPNKTKRSNRLTHRGDTTQSQCNEVDTPREQETTVATLTSSAKATKEMETTLPKIPTLFRIWCARIRRSSHTECANHQTSAKEPSYPTESRRPKDENLRHQSIERYAKELKTHFNPPVPKNSPVKPTGRSVTKLLNPTTTTDTVIAEVSEPEERREVRTQIGKDKHYICNASPIATPVHRYRQLTLFNCAQWNLQNSSRVTGLS</sequence>
<dbReference type="AlphaFoldDB" id="A0A8J4WZ40"/>
<organism evidence="2 3">
    <name type="scientific">Paragonimus heterotremus</name>
    <dbReference type="NCBI Taxonomy" id="100268"/>
    <lineage>
        <taxon>Eukaryota</taxon>
        <taxon>Metazoa</taxon>
        <taxon>Spiralia</taxon>
        <taxon>Lophotrochozoa</taxon>
        <taxon>Platyhelminthes</taxon>
        <taxon>Trematoda</taxon>
        <taxon>Digenea</taxon>
        <taxon>Plagiorchiida</taxon>
        <taxon>Troglotremata</taxon>
        <taxon>Troglotrematidae</taxon>
        <taxon>Paragonimus</taxon>
    </lineage>
</organism>
<comment type="caution">
    <text evidence="2">The sequence shown here is derived from an EMBL/GenBank/DDBJ whole genome shotgun (WGS) entry which is preliminary data.</text>
</comment>
<proteinExistence type="predicted"/>
<feature type="region of interest" description="Disordered" evidence="1">
    <location>
        <begin position="262"/>
        <end position="281"/>
    </location>
</feature>
<feature type="region of interest" description="Disordered" evidence="1">
    <location>
        <begin position="223"/>
        <end position="250"/>
    </location>
</feature>
<feature type="compositionally biased region" description="Basic and acidic residues" evidence="1">
    <location>
        <begin position="240"/>
        <end position="250"/>
    </location>
</feature>
<evidence type="ECO:0000256" key="1">
    <source>
        <dbReference type="SAM" id="MobiDB-lite"/>
    </source>
</evidence>
<name>A0A8J4WZ40_9TREM</name>
<protein>
    <submittedName>
        <fullName evidence="2">Uncharacterized protein</fullName>
    </submittedName>
</protein>
<feature type="compositionally biased region" description="Polar residues" evidence="1">
    <location>
        <begin position="223"/>
        <end position="233"/>
    </location>
</feature>
<feature type="region of interest" description="Disordered" evidence="1">
    <location>
        <begin position="138"/>
        <end position="181"/>
    </location>
</feature>
<dbReference type="Proteomes" id="UP000748531">
    <property type="component" value="Unassembled WGS sequence"/>
</dbReference>
<evidence type="ECO:0000313" key="3">
    <source>
        <dbReference type="Proteomes" id="UP000748531"/>
    </source>
</evidence>
<gene>
    <name evidence="2" type="ORF">PHET_06291</name>
</gene>
<accession>A0A8J4WZ40</accession>
<evidence type="ECO:0000313" key="2">
    <source>
        <dbReference type="EMBL" id="KAF5400342.1"/>
    </source>
</evidence>
<dbReference type="EMBL" id="LUCH01003270">
    <property type="protein sequence ID" value="KAF5400342.1"/>
    <property type="molecule type" value="Genomic_DNA"/>
</dbReference>
<keyword evidence="3" id="KW-1185">Reference proteome</keyword>
<dbReference type="OrthoDB" id="6287641at2759"/>